<gene>
    <name evidence="3" type="ORF">OsI_20041</name>
</gene>
<feature type="region of interest" description="Disordered" evidence="1">
    <location>
        <begin position="1"/>
        <end position="31"/>
    </location>
</feature>
<dbReference type="AlphaFoldDB" id="A2Y4W3"/>
<accession>A2Y4W3</accession>
<dbReference type="PANTHER" id="PTHR31066">
    <property type="entry name" value="OS05G0427100 PROTEIN-RELATED"/>
    <property type="match status" value="1"/>
</dbReference>
<organism evidence="3 4">
    <name type="scientific">Oryza sativa subsp. indica</name>
    <name type="common">Rice</name>
    <dbReference type="NCBI Taxonomy" id="39946"/>
    <lineage>
        <taxon>Eukaryota</taxon>
        <taxon>Viridiplantae</taxon>
        <taxon>Streptophyta</taxon>
        <taxon>Embryophyta</taxon>
        <taxon>Tracheophyta</taxon>
        <taxon>Spermatophyta</taxon>
        <taxon>Magnoliopsida</taxon>
        <taxon>Liliopsida</taxon>
        <taxon>Poales</taxon>
        <taxon>Poaceae</taxon>
        <taxon>BOP clade</taxon>
        <taxon>Oryzoideae</taxon>
        <taxon>Oryzeae</taxon>
        <taxon>Oryzinae</taxon>
        <taxon>Oryza</taxon>
        <taxon>Oryza sativa</taxon>
    </lineage>
</organism>
<dbReference type="Pfam" id="PF00564">
    <property type="entry name" value="PB1"/>
    <property type="match status" value="1"/>
</dbReference>
<sequence length="489" mass="51510">MGGKVDGMPLGPSFSPITGGSGERAHTPQATSTALRIVASSLQPVVPTATRLHLIAPSSTLFGIAILLRPNAVRPCTLVARHWRARPPSLGLLTGDPLYIPLCPRQRFKINSESKPGCLRVEAMAARPTTSESGSTMTDDDVHLSPTSICSGGGGGACVVVGGSRIKILCSFGGRIMPRPSDGALKYIGGETRVLAVPRSIPFSDLKKKVEEMFRTEVAAIKYQLVAEDLDVLVSVTCDEDLTHMLDEYDRFEAKRSPSASPRFRVYVFSSQPPVAAAVPSTSRHAGYAPPASHHHLLQHHLHHFQPDHYVATPDGSPPYAGHSHGAVSAGNSPRADAVGPDHPAVFGLKMQRVRSTPNLGSLDASPQHYHQHAADVGGGGGGMAGYMGGSSPVHAGAGHLVSQGGFHSYYHPHGQYAPAPVPVPHHAGVGRYDTRGGGGYVRGSNYVAAPPPPMMPVAVRSGRPVSRGGGAPPYNEMHTPKNATTIWD</sequence>
<protein>
    <recommendedName>
        <fullName evidence="2">PB1 domain-containing protein</fullName>
    </recommendedName>
</protein>
<keyword evidence="4" id="KW-1185">Reference proteome</keyword>
<name>A2Y4W3_ORYSI</name>
<evidence type="ECO:0000313" key="4">
    <source>
        <dbReference type="Proteomes" id="UP000007015"/>
    </source>
</evidence>
<dbReference type="Gene3D" id="3.10.20.90">
    <property type="entry name" value="Phosphatidylinositol 3-kinase Catalytic Subunit, Chain A, domain 1"/>
    <property type="match status" value="1"/>
</dbReference>
<dbReference type="InterPro" id="IPR053198">
    <property type="entry name" value="Gynoecium_Dev_Regulator"/>
</dbReference>
<evidence type="ECO:0000256" key="1">
    <source>
        <dbReference type="SAM" id="MobiDB-lite"/>
    </source>
</evidence>
<proteinExistence type="predicted"/>
<dbReference type="CDD" id="cd06410">
    <property type="entry name" value="PB1_UP2"/>
    <property type="match status" value="1"/>
</dbReference>
<reference evidence="3 4" key="1">
    <citation type="journal article" date="2005" name="PLoS Biol.">
        <title>The genomes of Oryza sativa: a history of duplications.</title>
        <authorList>
            <person name="Yu J."/>
            <person name="Wang J."/>
            <person name="Lin W."/>
            <person name="Li S."/>
            <person name="Li H."/>
            <person name="Zhou J."/>
            <person name="Ni P."/>
            <person name="Dong W."/>
            <person name="Hu S."/>
            <person name="Zeng C."/>
            <person name="Zhang J."/>
            <person name="Zhang Y."/>
            <person name="Li R."/>
            <person name="Xu Z."/>
            <person name="Li S."/>
            <person name="Li X."/>
            <person name="Zheng H."/>
            <person name="Cong L."/>
            <person name="Lin L."/>
            <person name="Yin J."/>
            <person name="Geng J."/>
            <person name="Li G."/>
            <person name="Shi J."/>
            <person name="Liu J."/>
            <person name="Lv H."/>
            <person name="Li J."/>
            <person name="Wang J."/>
            <person name="Deng Y."/>
            <person name="Ran L."/>
            <person name="Shi X."/>
            <person name="Wang X."/>
            <person name="Wu Q."/>
            <person name="Li C."/>
            <person name="Ren X."/>
            <person name="Wang J."/>
            <person name="Wang X."/>
            <person name="Li D."/>
            <person name="Liu D."/>
            <person name="Zhang X."/>
            <person name="Ji Z."/>
            <person name="Zhao W."/>
            <person name="Sun Y."/>
            <person name="Zhang Z."/>
            <person name="Bao J."/>
            <person name="Han Y."/>
            <person name="Dong L."/>
            <person name="Ji J."/>
            <person name="Chen P."/>
            <person name="Wu S."/>
            <person name="Liu J."/>
            <person name="Xiao Y."/>
            <person name="Bu D."/>
            <person name="Tan J."/>
            <person name="Yang L."/>
            <person name="Ye C."/>
            <person name="Zhang J."/>
            <person name="Xu J."/>
            <person name="Zhou Y."/>
            <person name="Yu Y."/>
            <person name="Zhang B."/>
            <person name="Zhuang S."/>
            <person name="Wei H."/>
            <person name="Liu B."/>
            <person name="Lei M."/>
            <person name="Yu H."/>
            <person name="Li Y."/>
            <person name="Xu H."/>
            <person name="Wei S."/>
            <person name="He X."/>
            <person name="Fang L."/>
            <person name="Zhang Z."/>
            <person name="Zhang Y."/>
            <person name="Huang X."/>
            <person name="Su Z."/>
            <person name="Tong W."/>
            <person name="Li J."/>
            <person name="Tong Z."/>
            <person name="Li S."/>
            <person name="Ye J."/>
            <person name="Wang L."/>
            <person name="Fang L."/>
            <person name="Lei T."/>
            <person name="Chen C."/>
            <person name="Chen H."/>
            <person name="Xu Z."/>
            <person name="Li H."/>
            <person name="Huang H."/>
            <person name="Zhang F."/>
            <person name="Xu H."/>
            <person name="Li N."/>
            <person name="Zhao C."/>
            <person name="Li S."/>
            <person name="Dong L."/>
            <person name="Huang Y."/>
            <person name="Li L."/>
            <person name="Xi Y."/>
            <person name="Qi Q."/>
            <person name="Li W."/>
            <person name="Zhang B."/>
            <person name="Hu W."/>
            <person name="Zhang Y."/>
            <person name="Tian X."/>
            <person name="Jiao Y."/>
            <person name="Liang X."/>
            <person name="Jin J."/>
            <person name="Gao L."/>
            <person name="Zheng W."/>
            <person name="Hao B."/>
            <person name="Liu S."/>
            <person name="Wang W."/>
            <person name="Yuan L."/>
            <person name="Cao M."/>
            <person name="McDermott J."/>
            <person name="Samudrala R."/>
            <person name="Wang J."/>
            <person name="Wong G.K."/>
            <person name="Yang H."/>
        </authorList>
    </citation>
    <scope>NUCLEOTIDE SEQUENCE [LARGE SCALE GENOMIC DNA]</scope>
    <source>
        <strain evidence="4">cv. 93-11</strain>
    </source>
</reference>
<dbReference type="InterPro" id="IPR000270">
    <property type="entry name" value="PB1_dom"/>
</dbReference>
<dbReference type="Proteomes" id="UP000007015">
    <property type="component" value="Chromosome 5"/>
</dbReference>
<dbReference type="Gramene" id="BGIOSGA019909-TA">
    <property type="protein sequence ID" value="BGIOSGA019909-PA"/>
    <property type="gene ID" value="BGIOSGA019909"/>
</dbReference>
<feature type="domain" description="PB1" evidence="2">
    <location>
        <begin position="180"/>
        <end position="269"/>
    </location>
</feature>
<dbReference type="SMART" id="SM00666">
    <property type="entry name" value="PB1"/>
    <property type="match status" value="1"/>
</dbReference>
<evidence type="ECO:0000313" key="3">
    <source>
        <dbReference type="EMBL" id="EAY98123.1"/>
    </source>
</evidence>
<dbReference type="HOGENOM" id="CLU_043735_0_0_1"/>
<dbReference type="STRING" id="39946.A2Y4W3"/>
<dbReference type="SUPFAM" id="SSF54277">
    <property type="entry name" value="CAD &amp; PB1 domains"/>
    <property type="match status" value="1"/>
</dbReference>
<dbReference type="OMA" id="MHTPKNA"/>
<feature type="region of interest" description="Disordered" evidence="1">
    <location>
        <begin position="464"/>
        <end position="489"/>
    </location>
</feature>
<evidence type="ECO:0000259" key="2">
    <source>
        <dbReference type="SMART" id="SM00666"/>
    </source>
</evidence>
<dbReference type="PANTHER" id="PTHR31066:SF91">
    <property type="entry name" value="OS05G0427100 PROTEIN"/>
    <property type="match status" value="1"/>
</dbReference>
<dbReference type="EMBL" id="CM000130">
    <property type="protein sequence ID" value="EAY98123.1"/>
    <property type="molecule type" value="Genomic_DNA"/>
</dbReference>